<organism evidence="1 2">
    <name type="scientific">Brevibacillus borstelensis AK1</name>
    <dbReference type="NCBI Taxonomy" id="1300222"/>
    <lineage>
        <taxon>Bacteria</taxon>
        <taxon>Bacillati</taxon>
        <taxon>Bacillota</taxon>
        <taxon>Bacilli</taxon>
        <taxon>Bacillales</taxon>
        <taxon>Paenibacillaceae</taxon>
        <taxon>Brevibacillus</taxon>
    </lineage>
</organism>
<accession>M8DI68</accession>
<dbReference type="Proteomes" id="UP000012081">
    <property type="component" value="Unassembled WGS sequence"/>
</dbReference>
<name>M8DI68_9BACL</name>
<reference evidence="1 2" key="1">
    <citation type="submission" date="2013-03" db="EMBL/GenBank/DDBJ databases">
        <title>Assembly of a new bacterial strain Brevibacillus borstelensis AK1.</title>
        <authorList>
            <person name="Rajan I."/>
            <person name="PoliReddy D."/>
            <person name="Sugumar T."/>
            <person name="Rathinam K."/>
            <person name="Alqarawi S."/>
            <person name="Khalil A.B."/>
            <person name="Sivakumar N."/>
        </authorList>
    </citation>
    <scope>NUCLEOTIDE SEQUENCE [LARGE SCALE GENOMIC DNA]</scope>
    <source>
        <strain evidence="1 2">AK1</strain>
    </source>
</reference>
<dbReference type="Pfam" id="PF19640">
    <property type="entry name" value="DUF6143"/>
    <property type="match status" value="1"/>
</dbReference>
<sequence length="206" mass="22415">MAKHPFSHQPPYFYGMTDMYMQMGFYPYPGQTAEEHPDANVGIPLPMAMAMQCKYYLGQTEPLTAGGGTSAWAALVNPLRSEVHLFVNEYVITNRSAAYPAEAQLWFGKAASLGNPTVSQFVTPGFVQLSPCPQPQGQIVYDTGPLPMNGTASATRVVSPSSSVAAEKTGHWILGPGTALLFYFPGEGEAVDLIVSLGWWEQPMYR</sequence>
<gene>
    <name evidence="1" type="ORF">I532_10832</name>
</gene>
<dbReference type="InterPro" id="IPR046141">
    <property type="entry name" value="DUF6143"/>
</dbReference>
<protein>
    <submittedName>
        <fullName evidence="1">Uncharacterized protein</fullName>
    </submittedName>
</protein>
<dbReference type="RefSeq" id="WP_003388177.1">
    <property type="nucleotide sequence ID" value="NZ_APBN01000003.1"/>
</dbReference>
<dbReference type="AlphaFoldDB" id="M8DI68"/>
<dbReference type="PATRIC" id="fig|1300222.3.peg.2251"/>
<evidence type="ECO:0000313" key="2">
    <source>
        <dbReference type="Proteomes" id="UP000012081"/>
    </source>
</evidence>
<dbReference type="STRING" id="1300222.I532_10832"/>
<proteinExistence type="predicted"/>
<comment type="caution">
    <text evidence="1">The sequence shown here is derived from an EMBL/GenBank/DDBJ whole genome shotgun (WGS) entry which is preliminary data.</text>
</comment>
<dbReference type="EMBL" id="APBN01000003">
    <property type="protein sequence ID" value="EMT53268.1"/>
    <property type="molecule type" value="Genomic_DNA"/>
</dbReference>
<dbReference type="OrthoDB" id="2858798at2"/>
<keyword evidence="2" id="KW-1185">Reference proteome</keyword>
<evidence type="ECO:0000313" key="1">
    <source>
        <dbReference type="EMBL" id="EMT53268.1"/>
    </source>
</evidence>